<protein>
    <submittedName>
        <fullName evidence="3">Aspartate racemase</fullName>
        <ecNumber evidence="3">5.1.1.13</ecNumber>
    </submittedName>
</protein>
<dbReference type="InterPro" id="IPR015942">
    <property type="entry name" value="Asp/Glu/hydantoin_racemase"/>
</dbReference>
<evidence type="ECO:0000256" key="2">
    <source>
        <dbReference type="ARBA" id="ARBA00023235"/>
    </source>
</evidence>
<reference evidence="3 4" key="1">
    <citation type="journal article" date="2014" name="Genome Announc.">
        <title>Draft Genome Sequence of Lutibaculum baratangense Strain AMV1T, Isolated from a Mud Volcano in Andamans, India.</title>
        <authorList>
            <person name="Singh A."/>
            <person name="Sreenivas A."/>
            <person name="Sathyanarayana Reddy G."/>
            <person name="Pinnaka A.K."/>
            <person name="Shivaji S."/>
        </authorList>
    </citation>
    <scope>NUCLEOTIDE SEQUENCE [LARGE SCALE GENOMIC DNA]</scope>
    <source>
        <strain evidence="3 4">AMV1</strain>
    </source>
</reference>
<dbReference type="PATRIC" id="fig|631454.5.peg.2180"/>
<dbReference type="AlphaFoldDB" id="V4TFI5"/>
<keyword evidence="2 3" id="KW-0413">Isomerase</keyword>
<name>V4TFI5_9HYPH</name>
<dbReference type="PANTHER" id="PTHR21198">
    <property type="entry name" value="GLUTAMATE RACEMASE"/>
    <property type="match status" value="1"/>
</dbReference>
<dbReference type="PANTHER" id="PTHR21198:SF7">
    <property type="entry name" value="ASPARTATE-GLUTAMATE RACEMASE FAMILY"/>
    <property type="match status" value="1"/>
</dbReference>
<dbReference type="Gene3D" id="3.40.50.1860">
    <property type="match status" value="2"/>
</dbReference>
<comment type="similarity">
    <text evidence="1">Belongs to the aspartate/glutamate racemases family.</text>
</comment>
<dbReference type="SUPFAM" id="SSF53681">
    <property type="entry name" value="Aspartate/glutamate racemase"/>
    <property type="match status" value="2"/>
</dbReference>
<organism evidence="3 4">
    <name type="scientific">Lutibaculum baratangense AMV1</name>
    <dbReference type="NCBI Taxonomy" id="631454"/>
    <lineage>
        <taxon>Bacteria</taxon>
        <taxon>Pseudomonadati</taxon>
        <taxon>Pseudomonadota</taxon>
        <taxon>Alphaproteobacteria</taxon>
        <taxon>Hyphomicrobiales</taxon>
        <taxon>Tepidamorphaceae</taxon>
        <taxon>Lutibaculum</taxon>
    </lineage>
</organism>
<gene>
    <name evidence="3" type="ORF">N177_2211</name>
</gene>
<comment type="caution">
    <text evidence="3">The sequence shown here is derived from an EMBL/GenBank/DDBJ whole genome shotgun (WGS) entry which is preliminary data.</text>
</comment>
<dbReference type="Pfam" id="PF01177">
    <property type="entry name" value="Asp_Glu_race"/>
    <property type="match status" value="1"/>
</dbReference>
<dbReference type="InterPro" id="IPR001920">
    <property type="entry name" value="Asp/Glu_race"/>
</dbReference>
<evidence type="ECO:0000313" key="3">
    <source>
        <dbReference type="EMBL" id="ESR24888.1"/>
    </source>
</evidence>
<proteinExistence type="inferred from homology"/>
<dbReference type="GO" id="GO:0047689">
    <property type="term" value="F:aspartate racemase activity"/>
    <property type="evidence" value="ECO:0007669"/>
    <property type="project" value="UniProtKB-EC"/>
</dbReference>
<dbReference type="EMBL" id="AWXZ01000029">
    <property type="protein sequence ID" value="ESR24888.1"/>
    <property type="molecule type" value="Genomic_DNA"/>
</dbReference>
<dbReference type="InterPro" id="IPR004380">
    <property type="entry name" value="Asp_race"/>
</dbReference>
<dbReference type="NCBIfam" id="TIGR00035">
    <property type="entry name" value="asp_race"/>
    <property type="match status" value="1"/>
</dbReference>
<dbReference type="EC" id="5.1.1.13" evidence="3"/>
<dbReference type="eggNOG" id="COG1794">
    <property type="taxonomic scope" value="Bacteria"/>
</dbReference>
<evidence type="ECO:0000256" key="1">
    <source>
        <dbReference type="ARBA" id="ARBA00007847"/>
    </source>
</evidence>
<dbReference type="Proteomes" id="UP000017819">
    <property type="component" value="Unassembled WGS sequence"/>
</dbReference>
<evidence type="ECO:0000313" key="4">
    <source>
        <dbReference type="Proteomes" id="UP000017819"/>
    </source>
</evidence>
<keyword evidence="4" id="KW-1185">Reference proteome</keyword>
<sequence>MSELPHRRRIGILGGMGPEATVLLMQRIIERTTVSDDQDHVPMIVDNNPQVPSRVKAIIEGTGEDPAPVLAAMARGLEAAGADALAMPCNTAHHYAATIAGAVRIPFLDMVELSAARAEGLGARRAGILGSPALKITGIFDRAFAARGLGTVYPENQDRLLDAIRRVKVSSRSREARHALAQAAEELGTRGADVLIVACSEFSIIADAIPSGPPAIDTVDVLADAAIAFSCGEAVEAEPA</sequence>
<dbReference type="STRING" id="631454.N177_2211"/>
<accession>V4TFI5</accession>